<reference evidence="2 3" key="1">
    <citation type="journal article" date="2001" name="Nucleic Acids Res.">
        <title>The complete genome sequence of the murine respiratory pathogen Mycoplasma pulmonis.</title>
        <authorList>
            <person name="Chambaud I."/>
            <person name="Heilig R."/>
            <person name="Ferris S."/>
            <person name="Barbe V."/>
            <person name="Samson D."/>
            <person name="Galisson F."/>
            <person name="Moszer I."/>
            <person name="Dybvig K."/>
            <person name="Wroblewski H."/>
            <person name="Viari A."/>
            <person name="Rocha E.P.C."/>
            <person name="Blanchard A."/>
        </authorList>
    </citation>
    <scope>NUCLEOTIDE SEQUENCE [LARGE SCALE GENOMIC DNA]</scope>
    <source>
        <strain evidence="2 3">UAB CTIP</strain>
    </source>
</reference>
<dbReference type="KEGG" id="mpu:MYPU_7470"/>
<dbReference type="RefSeq" id="WP_010925548.1">
    <property type="nucleotide sequence ID" value="NC_002771.1"/>
</dbReference>
<evidence type="ECO:0000313" key="3">
    <source>
        <dbReference type="Proteomes" id="UP000000528"/>
    </source>
</evidence>
<keyword evidence="3" id="KW-1185">Reference proteome</keyword>
<sequence length="134" mass="15626">MKLEFQYRLFYPLFFVIVPFVIILIMINTFEKTPIQKWHWSLIFLSVQILGILTFALIHKIKISTTKSKIKISFFKSIDYKNVTQNSSLVIAIALIIALYGIIAHWLLALIVFTSSILSYLAIQFLIKFIIKKL</sequence>
<evidence type="ECO:0000313" key="2">
    <source>
        <dbReference type="EMBL" id="CAC13920.1"/>
    </source>
</evidence>
<dbReference type="AlphaFoldDB" id="Q98PH5"/>
<keyword evidence="1" id="KW-0472">Membrane</keyword>
<dbReference type="EMBL" id="AL445565">
    <property type="protein sequence ID" value="CAC13920.1"/>
    <property type="molecule type" value="Genomic_DNA"/>
</dbReference>
<protein>
    <submittedName>
        <fullName evidence="2">Uncharacterized protein</fullName>
    </submittedName>
</protein>
<dbReference type="PIR" id="C90605">
    <property type="entry name" value="C90605"/>
</dbReference>
<feature type="transmembrane region" description="Helical" evidence="1">
    <location>
        <begin position="82"/>
        <end position="103"/>
    </location>
</feature>
<feature type="transmembrane region" description="Helical" evidence="1">
    <location>
        <begin position="9"/>
        <end position="27"/>
    </location>
</feature>
<keyword evidence="1" id="KW-0812">Transmembrane</keyword>
<gene>
    <name evidence="2" type="ordered locus">MYPU_7470</name>
</gene>
<evidence type="ECO:0000256" key="1">
    <source>
        <dbReference type="SAM" id="Phobius"/>
    </source>
</evidence>
<dbReference type="BioCyc" id="MPUL272635:G1GT6-758-MONOMER"/>
<accession>Q98PH5</accession>
<proteinExistence type="predicted"/>
<feature type="transmembrane region" description="Helical" evidence="1">
    <location>
        <begin position="109"/>
        <end position="131"/>
    </location>
</feature>
<feature type="transmembrane region" description="Helical" evidence="1">
    <location>
        <begin position="39"/>
        <end position="61"/>
    </location>
</feature>
<dbReference type="STRING" id="272635.gene:17577358"/>
<dbReference type="HOGENOM" id="CLU_1893919_0_0_14"/>
<keyword evidence="1" id="KW-1133">Transmembrane helix</keyword>
<name>Q98PH5_MYCPU</name>
<organism evidence="3">
    <name type="scientific">Mycoplasmopsis pulmonis (strain UAB CTIP)</name>
    <name type="common">Mycoplasma pulmonis</name>
    <dbReference type="NCBI Taxonomy" id="272635"/>
    <lineage>
        <taxon>Bacteria</taxon>
        <taxon>Bacillati</taxon>
        <taxon>Mycoplasmatota</taxon>
        <taxon>Mycoplasmoidales</taxon>
        <taxon>Metamycoplasmataceae</taxon>
        <taxon>Mycoplasmopsis</taxon>
    </lineage>
</organism>
<dbReference type="Proteomes" id="UP000000528">
    <property type="component" value="Chromosome"/>
</dbReference>